<dbReference type="PROSITE" id="PS50234">
    <property type="entry name" value="VWFA"/>
    <property type="match status" value="1"/>
</dbReference>
<dbReference type="Proteomes" id="UP000507470">
    <property type="component" value="Unassembled WGS sequence"/>
</dbReference>
<sequence length="458" mass="52336">MAIPGGPIEICFSFDTTGSMSGCINEVKGKVQDMIQRLQADIPGIRMAVFAHGDYCDKHNYITKHIDFSTNVAELCTWVKNVGSTGGGDGDECYELVLQNVQKLSWTQGSKRALVMIGDADPHEPGYKYGGKTYKIDWRNEAYQLMTMNVRIYGVQCRGYSSTKDFYKKISTATDGKCLELADFSNMFDFMMAICYREHDETLLQNYEKEVRARGSTVHKDLDALFGKLRSDADVMDTVPAPITKIPSLTKPGSIKVLKPSPKPVLKKTLKTKTPRFKPKHDTLKDKRKTSLFDKYKLKNLPKLKRENVPETNFMLKSAHWSKWQVAMAPSVPADEEHMWEKRHGDSEGYRRKVICGGLYKKPALYEFSVQTGERCKRYVVYCKSSKGFILDRGSWETRLLKKSDVKSQINDILKKDMRLFVRSCPLIKSQEKLLALNHYDYAWSNKGTIRTVKHIHV</sequence>
<dbReference type="CDD" id="cd00198">
    <property type="entry name" value="vWFA"/>
    <property type="match status" value="1"/>
</dbReference>
<organism evidence="2 3">
    <name type="scientific">Mytilus coruscus</name>
    <name type="common">Sea mussel</name>
    <dbReference type="NCBI Taxonomy" id="42192"/>
    <lineage>
        <taxon>Eukaryota</taxon>
        <taxon>Metazoa</taxon>
        <taxon>Spiralia</taxon>
        <taxon>Lophotrochozoa</taxon>
        <taxon>Mollusca</taxon>
        <taxon>Bivalvia</taxon>
        <taxon>Autobranchia</taxon>
        <taxon>Pteriomorphia</taxon>
        <taxon>Mytilida</taxon>
        <taxon>Mytiloidea</taxon>
        <taxon>Mytilidae</taxon>
        <taxon>Mytilinae</taxon>
        <taxon>Mytilus</taxon>
    </lineage>
</organism>
<evidence type="ECO:0000259" key="1">
    <source>
        <dbReference type="PROSITE" id="PS50234"/>
    </source>
</evidence>
<protein>
    <recommendedName>
        <fullName evidence="1">VWFA domain-containing protein</fullName>
    </recommendedName>
</protein>
<evidence type="ECO:0000313" key="3">
    <source>
        <dbReference type="Proteomes" id="UP000507470"/>
    </source>
</evidence>
<dbReference type="Gene3D" id="3.40.50.410">
    <property type="entry name" value="von Willebrand factor, type A domain"/>
    <property type="match status" value="1"/>
</dbReference>
<dbReference type="OrthoDB" id="20889at2759"/>
<accession>A0A6J8CPN8</accession>
<dbReference type="InterPro" id="IPR036465">
    <property type="entry name" value="vWFA_dom_sf"/>
</dbReference>
<name>A0A6J8CPN8_MYTCO</name>
<keyword evidence="3" id="KW-1185">Reference proteome</keyword>
<dbReference type="AlphaFoldDB" id="A0A6J8CPN8"/>
<gene>
    <name evidence="2" type="ORF">MCOR_31376</name>
</gene>
<evidence type="ECO:0000313" key="2">
    <source>
        <dbReference type="EMBL" id="CAC5396872.1"/>
    </source>
</evidence>
<reference evidence="2 3" key="1">
    <citation type="submission" date="2020-06" db="EMBL/GenBank/DDBJ databases">
        <authorList>
            <person name="Li R."/>
            <person name="Bekaert M."/>
        </authorList>
    </citation>
    <scope>NUCLEOTIDE SEQUENCE [LARGE SCALE GENOMIC DNA]</scope>
    <source>
        <strain evidence="3">wild</strain>
    </source>
</reference>
<proteinExistence type="predicted"/>
<dbReference type="InterPro" id="IPR002035">
    <property type="entry name" value="VWF_A"/>
</dbReference>
<dbReference type="SUPFAM" id="SSF53300">
    <property type="entry name" value="vWA-like"/>
    <property type="match status" value="1"/>
</dbReference>
<dbReference type="PANTHER" id="PTHR47824">
    <property type="entry name" value="UBIQUITIN-LIKE DOMAIN-CONTAINING PROTEIN"/>
    <property type="match status" value="1"/>
</dbReference>
<feature type="domain" description="VWFA" evidence="1">
    <location>
        <begin position="9"/>
        <end position="194"/>
    </location>
</feature>
<dbReference type="EMBL" id="CACVKT020005661">
    <property type="protein sequence ID" value="CAC5396872.1"/>
    <property type="molecule type" value="Genomic_DNA"/>
</dbReference>
<dbReference type="PANTHER" id="PTHR47824:SF3">
    <property type="entry name" value="UBIQUITIN-LIKE DOMAIN-CONTAINING PROTEIN"/>
    <property type="match status" value="1"/>
</dbReference>
<dbReference type="Pfam" id="PF00092">
    <property type="entry name" value="VWA"/>
    <property type="match status" value="1"/>
</dbReference>